<reference evidence="2" key="1">
    <citation type="submission" date="2023-10" db="EMBL/GenBank/DDBJ databases">
        <authorList>
            <person name="Chen Y."/>
            <person name="Shah S."/>
            <person name="Dougan E. K."/>
            <person name="Thang M."/>
            <person name="Chan C."/>
        </authorList>
    </citation>
    <scope>NUCLEOTIDE SEQUENCE [LARGE SCALE GENOMIC DNA]</scope>
</reference>
<organism evidence="2 3">
    <name type="scientific">Prorocentrum cordatum</name>
    <dbReference type="NCBI Taxonomy" id="2364126"/>
    <lineage>
        <taxon>Eukaryota</taxon>
        <taxon>Sar</taxon>
        <taxon>Alveolata</taxon>
        <taxon>Dinophyceae</taxon>
        <taxon>Prorocentrales</taxon>
        <taxon>Prorocentraceae</taxon>
        <taxon>Prorocentrum</taxon>
    </lineage>
</organism>
<evidence type="ECO:0000256" key="1">
    <source>
        <dbReference type="SAM" id="MobiDB-lite"/>
    </source>
</evidence>
<keyword evidence="3" id="KW-1185">Reference proteome</keyword>
<evidence type="ECO:0000313" key="3">
    <source>
        <dbReference type="Proteomes" id="UP001189429"/>
    </source>
</evidence>
<sequence>MWPETQPQEHKENQWEHYVHVLGVKIEMLPPYCGTECLAQSFCPGLPKLRLQPLSGQPILSWCFGAHPLHLHGCALGLPAGLAAAAVLAWHFSGRGLALLRSAWEPWRERSRRPFTAVSSGAPEPAGAAGLGRGARAVGLATAGLAEGSRLGLGAARQSVELSEELVGDGGRVGGAEPHSPGVSRAFSHPSLSEGEGNTLLDQTWKMSTSRASCSEFLEKARAPMATEEFERILRTEREYWSASCLE</sequence>
<accession>A0ABN9UA34</accession>
<name>A0ABN9UA34_9DINO</name>
<feature type="non-terminal residue" evidence="2">
    <location>
        <position position="247"/>
    </location>
</feature>
<feature type="region of interest" description="Disordered" evidence="1">
    <location>
        <begin position="168"/>
        <end position="201"/>
    </location>
</feature>
<evidence type="ECO:0000313" key="2">
    <source>
        <dbReference type="EMBL" id="CAK0856164.1"/>
    </source>
</evidence>
<dbReference type="Proteomes" id="UP001189429">
    <property type="component" value="Unassembled WGS sequence"/>
</dbReference>
<protein>
    <submittedName>
        <fullName evidence="2">Uncharacterized protein</fullName>
    </submittedName>
</protein>
<dbReference type="EMBL" id="CAUYUJ010015611">
    <property type="protein sequence ID" value="CAK0856164.1"/>
    <property type="molecule type" value="Genomic_DNA"/>
</dbReference>
<proteinExistence type="predicted"/>
<comment type="caution">
    <text evidence="2">The sequence shown here is derived from an EMBL/GenBank/DDBJ whole genome shotgun (WGS) entry which is preliminary data.</text>
</comment>
<gene>
    <name evidence="2" type="ORF">PCOR1329_LOCUS46620</name>
</gene>